<reference evidence="17 18" key="1">
    <citation type="submission" date="2018-08" db="EMBL/GenBank/DDBJ databases">
        <title>A genome reference for cultivated species of the human gut microbiota.</title>
        <authorList>
            <person name="Zou Y."/>
            <person name="Xue W."/>
            <person name="Luo G."/>
        </authorList>
    </citation>
    <scope>NUCLEOTIDE SEQUENCE [LARGE SCALE GENOMIC DNA]</scope>
    <source>
        <strain evidence="17 18">AF19-1AC</strain>
    </source>
</reference>
<dbReference type="InterPro" id="IPR013783">
    <property type="entry name" value="Ig-like_fold"/>
</dbReference>
<dbReference type="Pfam" id="PF00512">
    <property type="entry name" value="HisKA"/>
    <property type="match status" value="1"/>
</dbReference>
<sequence>MTKYFTFLIATIIALLSPLHAQPAEHISFVHIGVNEGLSQNTIFDITQDKQGNMWFATHDGLNKYDGYDFTVYQHDEQNPYSIGSDITRACMSDSQGNIWIGTQEGLSLYDATQDKFYNYTYPKNKANTPINGMVEINENQLLLFAGKDENLLRFDTGTRRFSDTPLHPSLLSISPTAISRQGDNIYIGSYEGMFVYSISRNTLENVMPEKLKGKQILSILQQSPVCLWVGTEGNGLYKINPRTKEAINYTHIPGKKGTISSNYIRSLILDSQNVLWIGTINSLNIYNEATDSFNSYTSNSEVSGSLSQTSVRDIFMDTQGGMWLGTYYGGLNYYHPLKNRFHNIQSVAKENSLNSNTIGCIKEDAQKGIWIGTNNGGLNYYNPQTQKFTHYTQKDGLASNDVKAIHIDEAQNLVYIGTHTGGLSILHRNSGHIETFNSRNTRNVYDIRPAANGDLWLTGMTVLLRFDTRQKTFTRVTLQSNGHPLEQEQFTYILRDSKQRLWLGSETGLNVYTEDNNGLLVCPILPDSFPVRRKAVNAIYEARNGIFWIGARNGLYRFDDSTKEYKQYTTADGLPNNVIHGILEDASGRLWLSTNKGLSCFQPEAEKFRNYTDNDGLQSNQFTNNAYYQASDGQMYFGGINGVTTFHPEQIVDNPYTPPVVITRLHLFNQTVFPDDDTGILKKDISDTKSITLSSKQSMFSLDFVVSNYISGNHNTFAYMLQGYDKEWYYSNILRTVSYSNLPAGTYRFLVKAANSDGKWNEIPTELEITVLPVWYKTWWAILLFIIAFISIAIFVFRYFWMRKSMEAKLQMERVDSERQKEMNEMKLRFFINISHELRTPLTLILAPVQEMLDRVSDRWLHKQLEHVQKNTNRLLHLVNQLMDYRRAELGVFNLKVRLTPIHDVIEKNFLFYDRLAQRKRISYNFNSNVEGREILCDPDYMELIVNNLLSNAFKYTGEGKSVTVTLQEENHELLLRVKDTGNGIPIDKQGKIFERFYQIDNEHLGSGIGLSLVQRLADLHHGRIELESEEGAGSTFSVYLPTEESAYLPEEKQSASDPIEEQRMYTTNDRNMYVIDTEVKEVTEETTEADRQRKENILIVEDNTDIRQYLCEELGNSYHILTAENGEEALSIVKEQEIDLILTDVMMPVMDGLQLCKQIKQNLRTCHIPIIILSAKTDLKEQLEGLQVGADDYIPKPFSMAVIVAKIRNLFRTRYRAIEHYSNSLEVEPEKVALNPLDEELLKRAIEIVERNIDNVEFSTDEFAREMCMSRSNLHIKMKALTGEPTNDFIRKVRFNRACKLLKEGRYTVAEISGMVGFNTPSYFATSFKKYFGCLPSEYGK</sequence>
<accession>A0A412N4A0</accession>
<dbReference type="InterPro" id="IPR036890">
    <property type="entry name" value="HATPase_C_sf"/>
</dbReference>
<keyword evidence="6 17" id="KW-0418">Kinase</keyword>
<proteinExistence type="predicted"/>
<keyword evidence="10" id="KW-0804">Transcription</keyword>
<dbReference type="InterPro" id="IPR018060">
    <property type="entry name" value="HTH_AraC"/>
</dbReference>
<dbReference type="InterPro" id="IPR005467">
    <property type="entry name" value="His_kinase_dom"/>
</dbReference>
<keyword evidence="8" id="KW-0902">Two-component regulatory system</keyword>
<dbReference type="SUPFAM" id="SSF55874">
    <property type="entry name" value="ATPase domain of HSP90 chaperone/DNA topoisomerase II/histidine kinase"/>
    <property type="match status" value="1"/>
</dbReference>
<dbReference type="PANTHER" id="PTHR43547:SF2">
    <property type="entry name" value="HYBRID SIGNAL TRANSDUCTION HISTIDINE KINASE C"/>
    <property type="match status" value="1"/>
</dbReference>
<evidence type="ECO:0000256" key="9">
    <source>
        <dbReference type="ARBA" id="ARBA00023015"/>
    </source>
</evidence>
<evidence type="ECO:0000259" key="14">
    <source>
        <dbReference type="PROSITE" id="PS01124"/>
    </source>
</evidence>
<feature type="transmembrane region" description="Helical" evidence="12">
    <location>
        <begin position="780"/>
        <end position="802"/>
    </location>
</feature>
<dbReference type="Pfam" id="PF00072">
    <property type="entry name" value="Response_reg"/>
    <property type="match status" value="1"/>
</dbReference>
<dbReference type="SUPFAM" id="SSF46689">
    <property type="entry name" value="Homeodomain-like"/>
    <property type="match status" value="1"/>
</dbReference>
<dbReference type="SMART" id="SM00388">
    <property type="entry name" value="HisKA"/>
    <property type="match status" value="1"/>
</dbReference>
<dbReference type="SMART" id="SM00448">
    <property type="entry name" value="REC"/>
    <property type="match status" value="1"/>
</dbReference>
<dbReference type="GO" id="GO:0043565">
    <property type="term" value="F:sequence-specific DNA binding"/>
    <property type="evidence" value="ECO:0007669"/>
    <property type="project" value="InterPro"/>
</dbReference>
<dbReference type="Gene3D" id="2.60.40.10">
    <property type="entry name" value="Immunoglobulins"/>
    <property type="match status" value="1"/>
</dbReference>
<dbReference type="InterPro" id="IPR011123">
    <property type="entry name" value="Y_Y_Y"/>
</dbReference>
<organism evidence="17 18">
    <name type="scientific">Bacteroides clarus</name>
    <dbReference type="NCBI Taxonomy" id="626929"/>
    <lineage>
        <taxon>Bacteria</taxon>
        <taxon>Pseudomonadati</taxon>
        <taxon>Bacteroidota</taxon>
        <taxon>Bacteroidia</taxon>
        <taxon>Bacteroidales</taxon>
        <taxon>Bacteroidaceae</taxon>
        <taxon>Bacteroides</taxon>
    </lineage>
</organism>
<dbReference type="CDD" id="cd17574">
    <property type="entry name" value="REC_OmpR"/>
    <property type="match status" value="1"/>
</dbReference>
<dbReference type="Gene3D" id="1.10.10.60">
    <property type="entry name" value="Homeodomain-like"/>
    <property type="match status" value="1"/>
</dbReference>
<evidence type="ECO:0000256" key="1">
    <source>
        <dbReference type="ARBA" id="ARBA00000085"/>
    </source>
</evidence>
<dbReference type="SMART" id="SM00342">
    <property type="entry name" value="HTH_ARAC"/>
    <property type="match status" value="1"/>
</dbReference>
<dbReference type="Pfam" id="PF07494">
    <property type="entry name" value="Reg_prop"/>
    <property type="match status" value="5"/>
</dbReference>
<dbReference type="SUPFAM" id="SSF47384">
    <property type="entry name" value="Homodimeric domain of signal transducing histidine kinase"/>
    <property type="match status" value="1"/>
</dbReference>
<dbReference type="InterPro" id="IPR011110">
    <property type="entry name" value="Reg_prop"/>
</dbReference>
<dbReference type="PROSITE" id="PS50109">
    <property type="entry name" value="HIS_KIN"/>
    <property type="match status" value="1"/>
</dbReference>
<keyword evidence="7" id="KW-0067">ATP-binding</keyword>
<dbReference type="PROSITE" id="PS50110">
    <property type="entry name" value="RESPONSE_REGULATORY"/>
    <property type="match status" value="1"/>
</dbReference>
<comment type="caution">
    <text evidence="17">The sequence shown here is derived from an EMBL/GenBank/DDBJ whole genome shotgun (WGS) entry which is preliminary data.</text>
</comment>
<dbReference type="FunFam" id="3.30.565.10:FF:000037">
    <property type="entry name" value="Hybrid sensor histidine kinase/response regulator"/>
    <property type="match status" value="1"/>
</dbReference>
<dbReference type="CDD" id="cd00082">
    <property type="entry name" value="HisKA"/>
    <property type="match status" value="1"/>
</dbReference>
<evidence type="ECO:0000259" key="16">
    <source>
        <dbReference type="PROSITE" id="PS50110"/>
    </source>
</evidence>
<evidence type="ECO:0000256" key="8">
    <source>
        <dbReference type="ARBA" id="ARBA00023012"/>
    </source>
</evidence>
<dbReference type="Pfam" id="PF02518">
    <property type="entry name" value="HATPase_c"/>
    <property type="match status" value="1"/>
</dbReference>
<dbReference type="InterPro" id="IPR015943">
    <property type="entry name" value="WD40/YVTN_repeat-like_dom_sf"/>
</dbReference>
<keyword evidence="12" id="KW-0472">Membrane</keyword>
<dbReference type="InterPro" id="IPR003661">
    <property type="entry name" value="HisK_dim/P_dom"/>
</dbReference>
<evidence type="ECO:0000313" key="18">
    <source>
        <dbReference type="Proteomes" id="UP000285159"/>
    </source>
</evidence>
<protein>
    <recommendedName>
        <fullName evidence="2">histidine kinase</fullName>
        <ecNumber evidence="2">2.7.13.3</ecNumber>
    </recommendedName>
</protein>
<keyword evidence="4" id="KW-0808">Transferase</keyword>
<dbReference type="InterPro" id="IPR009057">
    <property type="entry name" value="Homeodomain-like_sf"/>
</dbReference>
<dbReference type="Pfam" id="PF07495">
    <property type="entry name" value="Y_Y_Y"/>
    <property type="match status" value="1"/>
</dbReference>
<dbReference type="SUPFAM" id="SSF63829">
    <property type="entry name" value="Calcium-dependent phosphotriesterase"/>
    <property type="match status" value="3"/>
</dbReference>
<evidence type="ECO:0000256" key="7">
    <source>
        <dbReference type="ARBA" id="ARBA00022840"/>
    </source>
</evidence>
<feature type="domain" description="Histidine kinase" evidence="15">
    <location>
        <begin position="834"/>
        <end position="1046"/>
    </location>
</feature>
<feature type="chain" id="PRO_5019378209" description="histidine kinase" evidence="13">
    <location>
        <begin position="22"/>
        <end position="1343"/>
    </location>
</feature>
<evidence type="ECO:0000256" key="4">
    <source>
        <dbReference type="ARBA" id="ARBA00022679"/>
    </source>
</evidence>
<dbReference type="CDD" id="cd00075">
    <property type="entry name" value="HATPase"/>
    <property type="match status" value="1"/>
</dbReference>
<dbReference type="Gene3D" id="3.30.565.10">
    <property type="entry name" value="Histidine kinase-like ATPase, C-terminal domain"/>
    <property type="match status" value="1"/>
</dbReference>
<feature type="domain" description="HTH araC/xylS-type" evidence="14">
    <location>
        <begin position="1245"/>
        <end position="1343"/>
    </location>
</feature>
<evidence type="ECO:0000256" key="6">
    <source>
        <dbReference type="ARBA" id="ARBA00022777"/>
    </source>
</evidence>
<dbReference type="EMBL" id="QRWP01000006">
    <property type="protein sequence ID" value="RGT33229.1"/>
    <property type="molecule type" value="Genomic_DNA"/>
</dbReference>
<keyword evidence="9" id="KW-0805">Transcription regulation</keyword>
<dbReference type="SMART" id="SM00387">
    <property type="entry name" value="HATPase_c"/>
    <property type="match status" value="1"/>
</dbReference>
<dbReference type="Gene3D" id="3.40.50.2300">
    <property type="match status" value="1"/>
</dbReference>
<dbReference type="FunFam" id="1.10.287.130:FF:000034">
    <property type="entry name" value="Two-component system sensor histidine kinase/response regulator"/>
    <property type="match status" value="1"/>
</dbReference>
<evidence type="ECO:0000256" key="12">
    <source>
        <dbReference type="SAM" id="Phobius"/>
    </source>
</evidence>
<feature type="domain" description="Response regulatory" evidence="16">
    <location>
        <begin position="1098"/>
        <end position="1213"/>
    </location>
</feature>
<keyword evidence="3 11" id="KW-0597">Phosphoprotein</keyword>
<feature type="modified residue" description="4-aspartylphosphate" evidence="11">
    <location>
        <position position="1146"/>
    </location>
</feature>
<dbReference type="PRINTS" id="PR00344">
    <property type="entry name" value="BCTRLSENSOR"/>
</dbReference>
<dbReference type="GO" id="GO:0005524">
    <property type="term" value="F:ATP binding"/>
    <property type="evidence" value="ECO:0007669"/>
    <property type="project" value="UniProtKB-KW"/>
</dbReference>
<feature type="signal peptide" evidence="13">
    <location>
        <begin position="1"/>
        <end position="21"/>
    </location>
</feature>
<evidence type="ECO:0000256" key="3">
    <source>
        <dbReference type="ARBA" id="ARBA00022553"/>
    </source>
</evidence>
<keyword evidence="12" id="KW-1133">Transmembrane helix</keyword>
<comment type="catalytic activity">
    <reaction evidence="1">
        <text>ATP + protein L-histidine = ADP + protein N-phospho-L-histidine.</text>
        <dbReference type="EC" id="2.7.13.3"/>
    </reaction>
</comment>
<evidence type="ECO:0000256" key="2">
    <source>
        <dbReference type="ARBA" id="ARBA00012438"/>
    </source>
</evidence>
<evidence type="ECO:0000259" key="15">
    <source>
        <dbReference type="PROSITE" id="PS50109"/>
    </source>
</evidence>
<dbReference type="SUPFAM" id="SSF52172">
    <property type="entry name" value="CheY-like"/>
    <property type="match status" value="1"/>
</dbReference>
<dbReference type="FunFam" id="1.10.10.60:FF:000284">
    <property type="entry name" value="Two-component system sensor histidine kinase/response regulator"/>
    <property type="match status" value="1"/>
</dbReference>
<dbReference type="FunFam" id="2.60.40.10:FF:000791">
    <property type="entry name" value="Two-component system sensor histidine kinase/response regulator"/>
    <property type="match status" value="1"/>
</dbReference>
<dbReference type="Pfam" id="PF12833">
    <property type="entry name" value="HTH_18"/>
    <property type="match status" value="1"/>
</dbReference>
<dbReference type="EC" id="2.7.13.3" evidence="2"/>
<evidence type="ECO:0000256" key="11">
    <source>
        <dbReference type="PROSITE-ProRule" id="PRU00169"/>
    </source>
</evidence>
<dbReference type="InterPro" id="IPR036097">
    <property type="entry name" value="HisK_dim/P_sf"/>
</dbReference>
<evidence type="ECO:0000256" key="5">
    <source>
        <dbReference type="ARBA" id="ARBA00022741"/>
    </source>
</evidence>
<dbReference type="Gene3D" id="2.130.10.10">
    <property type="entry name" value="YVTN repeat-like/Quinoprotein amine dehydrogenase"/>
    <property type="match status" value="2"/>
</dbReference>
<dbReference type="PANTHER" id="PTHR43547">
    <property type="entry name" value="TWO-COMPONENT HISTIDINE KINASE"/>
    <property type="match status" value="1"/>
</dbReference>
<dbReference type="PROSITE" id="PS01124">
    <property type="entry name" value="HTH_ARAC_FAMILY_2"/>
    <property type="match status" value="1"/>
</dbReference>
<dbReference type="GO" id="GO:0000155">
    <property type="term" value="F:phosphorelay sensor kinase activity"/>
    <property type="evidence" value="ECO:0007669"/>
    <property type="project" value="InterPro"/>
</dbReference>
<dbReference type="RefSeq" id="WP_118468029.1">
    <property type="nucleotide sequence ID" value="NZ_CAJLSL010000001.1"/>
</dbReference>
<keyword evidence="13" id="KW-0732">Signal</keyword>
<dbReference type="GO" id="GO:0003700">
    <property type="term" value="F:DNA-binding transcription factor activity"/>
    <property type="evidence" value="ECO:0007669"/>
    <property type="project" value="InterPro"/>
</dbReference>
<dbReference type="InterPro" id="IPR011006">
    <property type="entry name" value="CheY-like_superfamily"/>
</dbReference>
<dbReference type="InterPro" id="IPR003594">
    <property type="entry name" value="HATPase_dom"/>
</dbReference>
<keyword evidence="5" id="KW-0547">Nucleotide-binding</keyword>
<dbReference type="Proteomes" id="UP000285159">
    <property type="component" value="Unassembled WGS sequence"/>
</dbReference>
<evidence type="ECO:0000256" key="13">
    <source>
        <dbReference type="SAM" id="SignalP"/>
    </source>
</evidence>
<evidence type="ECO:0000256" key="10">
    <source>
        <dbReference type="ARBA" id="ARBA00023163"/>
    </source>
</evidence>
<dbReference type="InterPro" id="IPR004358">
    <property type="entry name" value="Sig_transdc_His_kin-like_C"/>
</dbReference>
<evidence type="ECO:0000313" key="17">
    <source>
        <dbReference type="EMBL" id="RGT33229.1"/>
    </source>
</evidence>
<keyword evidence="12" id="KW-0812">Transmembrane</keyword>
<name>A0A412N4A0_9BACE</name>
<dbReference type="Gene3D" id="1.10.287.130">
    <property type="match status" value="1"/>
</dbReference>
<gene>
    <name evidence="17" type="ORF">DWX38_09090</name>
</gene>
<dbReference type="InterPro" id="IPR001789">
    <property type="entry name" value="Sig_transdc_resp-reg_receiver"/>
</dbReference>
<dbReference type="FunFam" id="3.40.50.2300:FF:000138">
    <property type="entry name" value="Two-component system sensor histidine kinase/response regulator"/>
    <property type="match status" value="1"/>
</dbReference>